<dbReference type="GO" id="GO:0016829">
    <property type="term" value="F:lyase activity"/>
    <property type="evidence" value="ECO:0007669"/>
    <property type="project" value="InterPro"/>
</dbReference>
<dbReference type="SUPFAM" id="SSF52096">
    <property type="entry name" value="ClpP/crotonase"/>
    <property type="match status" value="2"/>
</dbReference>
<dbReference type="InterPro" id="IPR001753">
    <property type="entry name" value="Enoyl-CoA_hydra/iso"/>
</dbReference>
<dbReference type="Proteomes" id="UP000054683">
    <property type="component" value="Unassembled WGS sequence"/>
</dbReference>
<proteinExistence type="predicted"/>
<dbReference type="PANTHER" id="PTHR11941:SF54">
    <property type="entry name" value="ENOYL-COA HYDRATASE, MITOCHONDRIAL"/>
    <property type="match status" value="1"/>
</dbReference>
<dbReference type="CDD" id="cd06558">
    <property type="entry name" value="crotonase-like"/>
    <property type="match status" value="1"/>
</dbReference>
<name>A0A168GVY0_9BURK</name>
<dbReference type="InterPro" id="IPR017633">
    <property type="entry name" value="Benz-CoA_dihydrodiol_lyase"/>
</dbReference>
<dbReference type="InterPro" id="IPR029045">
    <property type="entry name" value="ClpP/crotonase-like_dom_sf"/>
</dbReference>
<dbReference type="RefSeq" id="WP_082913654.1">
    <property type="nucleotide sequence ID" value="NZ_FCOK02000056.1"/>
</dbReference>
<dbReference type="Gene3D" id="3.90.226.10">
    <property type="entry name" value="2-enoyl-CoA Hydratase, Chain A, domain 1"/>
    <property type="match status" value="2"/>
</dbReference>
<dbReference type="GO" id="GO:0006635">
    <property type="term" value="P:fatty acid beta-oxidation"/>
    <property type="evidence" value="ECO:0007669"/>
    <property type="project" value="TreeGrafter"/>
</dbReference>
<dbReference type="EMBL" id="FCOK02000056">
    <property type="protein sequence ID" value="SAP34760.1"/>
    <property type="molecule type" value="Genomic_DNA"/>
</dbReference>
<sequence>MAVAQSAEQAGVNGTAPAGQAVPSAVQAGAGPAGQWVDYRTEPARYKHWSLKFDGAVATLGINIAEDGGIRDGYKLKLNSYDLGVDIELHDALQRVRFEHPEVRTVVVTSLKDRVFCSGANIFMLGLSSHAWKVNFCKFTNETRNGIEDTSRHSGIKFLAAVNGACAGGGYEMALACDEIYLVDDRSSSVALPEVPLLGVLPGTGGLTRVTDKRKVRHDRADIFCTIVEGVRGERAKQWRLVDEVVKPNVFKETVQARALELAAQSDRPAGASGIVLTRIERTDCDDGLSYATVDVSIDRARRTATFTAKAPSANPQADIDAIVAAGARWWPLQFARELDDAILCMRTNELDIGTWIFKTEGDARKLLAADAALLEHRDHWFVRETIGMLRRTLARIDVSSRTLFALIEPGSCFAGTFAELAFACDRSYMAALPSNEEEEPALTLSEANFGLYPMITGQSRLGRRFYDETEPMNAARAQIGQRVLPVEAERLGLVTASPDDIDWGDEIRIAIEERAAMSPDALTGLEANLRFNGVETMETRIFGRLSAWQNWIFNRPNAVGEKGALKVYGKGSKAQFDLNRV</sequence>
<dbReference type="PANTHER" id="PTHR11941">
    <property type="entry name" value="ENOYL-COA HYDRATASE-RELATED"/>
    <property type="match status" value="1"/>
</dbReference>
<organism evidence="1 2">
    <name type="scientific">Caballeronia udeis</name>
    <dbReference type="NCBI Taxonomy" id="1232866"/>
    <lineage>
        <taxon>Bacteria</taxon>
        <taxon>Pseudomonadati</taxon>
        <taxon>Pseudomonadota</taxon>
        <taxon>Betaproteobacteria</taxon>
        <taxon>Burkholderiales</taxon>
        <taxon>Burkholderiaceae</taxon>
        <taxon>Caballeronia</taxon>
    </lineage>
</organism>
<reference evidence="1 2" key="1">
    <citation type="submission" date="2016-01" db="EMBL/GenBank/DDBJ databases">
        <authorList>
            <person name="McClelland M."/>
            <person name="Jain A."/>
            <person name="Saraogi P."/>
            <person name="Mendelson R."/>
            <person name="Westerman R."/>
            <person name="SanMiguel P."/>
            <person name="Csonka L."/>
        </authorList>
    </citation>
    <scope>NUCLEOTIDE SEQUENCE [LARGE SCALE GENOMIC DNA]</scope>
    <source>
        <strain evidence="1">LMG 27134</strain>
    </source>
</reference>
<dbReference type="Pfam" id="PF00378">
    <property type="entry name" value="ECH_1"/>
    <property type="match status" value="1"/>
</dbReference>
<evidence type="ECO:0000313" key="1">
    <source>
        <dbReference type="EMBL" id="SAP34760.1"/>
    </source>
</evidence>
<gene>
    <name evidence="1" type="ORF">AWB69_06317</name>
</gene>
<dbReference type="AlphaFoldDB" id="A0A168GVY0"/>
<dbReference type="OrthoDB" id="7234377at2"/>
<evidence type="ECO:0000313" key="2">
    <source>
        <dbReference type="Proteomes" id="UP000054683"/>
    </source>
</evidence>
<dbReference type="NCBIfam" id="TIGR03222">
    <property type="entry name" value="benzo_boxC"/>
    <property type="match status" value="1"/>
</dbReference>
<accession>A0A168GVY0</accession>
<protein>
    <submittedName>
        <fullName evidence="1">Enoyl-CoA hydratase</fullName>
    </submittedName>
</protein>